<dbReference type="CDD" id="cd02440">
    <property type="entry name" value="AdoMet_MTases"/>
    <property type="match status" value="1"/>
</dbReference>
<keyword evidence="1 3" id="KW-0489">Methyltransferase</keyword>
<keyword evidence="4" id="KW-1185">Reference proteome</keyword>
<dbReference type="AlphaFoldDB" id="A0A087EKC5"/>
<dbReference type="GO" id="GO:0052913">
    <property type="term" value="F:16S rRNA (guanine(966)-N(2))-methyltransferase activity"/>
    <property type="evidence" value="ECO:0007669"/>
    <property type="project" value="UniProtKB-EC"/>
</dbReference>
<dbReference type="EMBL" id="JGZU01000003">
    <property type="protein sequence ID" value="KFJ08226.1"/>
    <property type="molecule type" value="Genomic_DNA"/>
</dbReference>
<evidence type="ECO:0000313" key="4">
    <source>
        <dbReference type="Proteomes" id="UP000029080"/>
    </source>
</evidence>
<dbReference type="InterPro" id="IPR004398">
    <property type="entry name" value="RNA_MeTrfase_RsmD"/>
</dbReference>
<keyword evidence="2 3" id="KW-0808">Transferase</keyword>
<sequence>MVIPASDNGHNAFDSIIEVMQCGFSDSLICRPSSVEWIQGRKRVDNGARYSEDMHVIAGRFKGVALEAAKAGTRPTTDRTKEAIFSRLDAWGVLRDARILDLYAGTGALGIEAMSRGGQELVSVESAAPMTAAIAKTLTSLKRHSAWSNDMRAVAVRGKAERYVERYSGSAFDVVFIDPPYAVSTEDCEELLGNMVGAHMLDPDALIVLERSARSEQPVPPEGWQISERRVYGETAVYYIESLPSQQGDE</sequence>
<dbReference type="EC" id="2.1.1.171" evidence="3"/>
<dbReference type="Proteomes" id="UP000029080">
    <property type="component" value="Unassembled WGS sequence"/>
</dbReference>
<dbReference type="InterPro" id="IPR002052">
    <property type="entry name" value="DNA_methylase_N6_adenine_CS"/>
</dbReference>
<dbReference type="GO" id="GO:0003676">
    <property type="term" value="F:nucleic acid binding"/>
    <property type="evidence" value="ECO:0007669"/>
    <property type="project" value="InterPro"/>
</dbReference>
<dbReference type="NCBIfam" id="TIGR00095">
    <property type="entry name" value="16S rRNA (guanine(966)-N(2))-methyltransferase RsmD"/>
    <property type="match status" value="1"/>
</dbReference>
<proteinExistence type="predicted"/>
<evidence type="ECO:0000256" key="1">
    <source>
        <dbReference type="ARBA" id="ARBA00022603"/>
    </source>
</evidence>
<dbReference type="STRING" id="356829.BITS_0562"/>
<protein>
    <submittedName>
        <fullName evidence="3">Putative rRNA (Guanine-N(2)-)-methyltransferase</fullName>
        <ecNumber evidence="3">2.1.1.171</ecNumber>
    </submittedName>
</protein>
<evidence type="ECO:0000313" key="3">
    <source>
        <dbReference type="EMBL" id="KFJ08226.1"/>
    </source>
</evidence>
<dbReference type="InterPro" id="IPR029063">
    <property type="entry name" value="SAM-dependent_MTases_sf"/>
</dbReference>
<dbReference type="SUPFAM" id="SSF53335">
    <property type="entry name" value="S-adenosyl-L-methionine-dependent methyltransferases"/>
    <property type="match status" value="1"/>
</dbReference>
<evidence type="ECO:0000256" key="2">
    <source>
        <dbReference type="ARBA" id="ARBA00022679"/>
    </source>
</evidence>
<organism evidence="3 4">
    <name type="scientific">Bifidobacterium tsurumiense</name>
    <dbReference type="NCBI Taxonomy" id="356829"/>
    <lineage>
        <taxon>Bacteria</taxon>
        <taxon>Bacillati</taxon>
        <taxon>Actinomycetota</taxon>
        <taxon>Actinomycetes</taxon>
        <taxon>Bifidobacteriales</taxon>
        <taxon>Bifidobacteriaceae</taxon>
        <taxon>Bifidobacterium</taxon>
    </lineage>
</organism>
<accession>A0A087EKC5</accession>
<dbReference type="PROSITE" id="PS00092">
    <property type="entry name" value="N6_MTASE"/>
    <property type="match status" value="1"/>
</dbReference>
<dbReference type="Gene3D" id="3.40.50.150">
    <property type="entry name" value="Vaccinia Virus protein VP39"/>
    <property type="match status" value="1"/>
</dbReference>
<dbReference type="PANTHER" id="PTHR43542">
    <property type="entry name" value="METHYLTRANSFERASE"/>
    <property type="match status" value="1"/>
</dbReference>
<dbReference type="Pfam" id="PF03602">
    <property type="entry name" value="Cons_hypoth95"/>
    <property type="match status" value="1"/>
</dbReference>
<comment type="caution">
    <text evidence="3">The sequence shown here is derived from an EMBL/GenBank/DDBJ whole genome shotgun (WGS) entry which is preliminary data.</text>
</comment>
<gene>
    <name evidence="3" type="ORF">BITS_0562</name>
</gene>
<name>A0A087EKC5_9BIFI</name>
<dbReference type="PANTHER" id="PTHR43542:SF1">
    <property type="entry name" value="METHYLTRANSFERASE"/>
    <property type="match status" value="1"/>
</dbReference>
<reference evidence="3 4" key="1">
    <citation type="submission" date="2014-03" db="EMBL/GenBank/DDBJ databases">
        <title>Genomics of Bifidobacteria.</title>
        <authorList>
            <person name="Ventura M."/>
            <person name="Milani C."/>
            <person name="Lugli G.A."/>
        </authorList>
    </citation>
    <scope>NUCLEOTIDE SEQUENCE [LARGE SCALE GENOMIC DNA]</scope>
    <source>
        <strain evidence="3 4">JCM 13495</strain>
    </source>
</reference>
<dbReference type="eggNOG" id="COG0742">
    <property type="taxonomic scope" value="Bacteria"/>
</dbReference>